<dbReference type="Gramene" id="OMO75233">
    <property type="protein sequence ID" value="OMO75233"/>
    <property type="gene ID" value="CCACVL1_16266"/>
</dbReference>
<evidence type="ECO:0000256" key="5">
    <source>
        <dbReference type="ARBA" id="ARBA00022982"/>
    </source>
</evidence>
<dbReference type="SUPFAM" id="SSF101936">
    <property type="entry name" value="DNA-binding pseudobarrel domain"/>
    <property type="match status" value="2"/>
</dbReference>
<comment type="subcellular location">
    <subcellularLocation>
        <location evidence="2">Membrane</location>
        <topology evidence="2">Single-pass membrane protein</topology>
    </subcellularLocation>
    <subcellularLocation>
        <location evidence="1">Nucleus</location>
    </subcellularLocation>
</comment>
<feature type="compositionally biased region" description="Acidic residues" evidence="12">
    <location>
        <begin position="89"/>
        <end position="112"/>
    </location>
</feature>
<evidence type="ECO:0000256" key="1">
    <source>
        <dbReference type="ARBA" id="ARBA00004123"/>
    </source>
</evidence>
<dbReference type="GO" id="GO:0016020">
    <property type="term" value="C:membrane"/>
    <property type="evidence" value="ECO:0007669"/>
    <property type="project" value="UniProtKB-SubCell"/>
</dbReference>
<dbReference type="Gene3D" id="2.40.330.10">
    <property type="entry name" value="DNA-binding pseudobarrel domain"/>
    <property type="match status" value="1"/>
</dbReference>
<reference evidence="15 16" key="1">
    <citation type="submission" date="2013-09" db="EMBL/GenBank/DDBJ databases">
        <title>Corchorus capsularis genome sequencing.</title>
        <authorList>
            <person name="Alam M."/>
            <person name="Haque M.S."/>
            <person name="Islam M.S."/>
            <person name="Emdad E.M."/>
            <person name="Islam M.M."/>
            <person name="Ahmed B."/>
            <person name="Halim A."/>
            <person name="Hossen Q.M.M."/>
            <person name="Hossain M.Z."/>
            <person name="Ahmed R."/>
            <person name="Khan M.M."/>
            <person name="Islam R."/>
            <person name="Rashid M.M."/>
            <person name="Khan S.A."/>
            <person name="Rahman M.S."/>
            <person name="Alam M."/>
        </authorList>
    </citation>
    <scope>NUCLEOTIDE SEQUENCE [LARGE SCALE GENOMIC DNA]</scope>
    <source>
        <strain evidence="16">cv. CVL-1</strain>
        <tissue evidence="15">Whole seedling</tissue>
    </source>
</reference>
<dbReference type="HAMAP" id="MF_00396">
    <property type="entry name" value="Cytb6_f_PetM"/>
    <property type="match status" value="1"/>
</dbReference>
<dbReference type="PANTHER" id="PTHR34951">
    <property type="entry name" value="B6F COMPLEX SUBUNIT, PUTATIVE, EXPRESSED-RELATED"/>
    <property type="match status" value="1"/>
</dbReference>
<dbReference type="OrthoDB" id="1926597at2759"/>
<evidence type="ECO:0000256" key="3">
    <source>
        <dbReference type="ARBA" id="ARBA00022448"/>
    </source>
</evidence>
<protein>
    <submittedName>
        <fullName evidence="15">PetM of cytochrome b6/f complex subunit 7</fullName>
    </submittedName>
</protein>
<evidence type="ECO:0000256" key="2">
    <source>
        <dbReference type="ARBA" id="ARBA00004167"/>
    </source>
</evidence>
<evidence type="ECO:0000256" key="12">
    <source>
        <dbReference type="SAM" id="MobiDB-lite"/>
    </source>
</evidence>
<evidence type="ECO:0000259" key="14">
    <source>
        <dbReference type="PROSITE" id="PS50863"/>
    </source>
</evidence>
<proteinExistence type="inferred from homology"/>
<dbReference type="Pfam" id="PF02362">
    <property type="entry name" value="B3"/>
    <property type="match status" value="1"/>
</dbReference>
<dbReference type="InterPro" id="IPR003340">
    <property type="entry name" value="B3_DNA-bd"/>
</dbReference>
<sequence>MFATATVILRNCNCQCWQVEVNNCAGKMYFDKGWRKFIHENNIEEKHILVFINHGGSSVFDVTVFGANNCTKIVSPRVSKEQEVEFVDLVDDDEEEEEEKEEEQEQDEEWNDEGTNSMKGEDKELDIERYINHPNPYFVVKKSSAGRENELVCFLLLVLISYINELGLPAQMVPNNVIRVHELTLEDKEDITFIGLHNQKTIGKVKKWKDGRTVITGWSNFCYKNMQRLIIIAMATASATLRPITIAAATAASPRRRGGVNVKYITGLNAFSGLKAHNNVVSLGLPVCTEQCFAKLVSSLKASSNGKKGGALASTCSAVGEIFRIAAIMNGLVLVGVAVGFVLLRIEASVEEAEGELF</sequence>
<dbReference type="InterPro" id="IPR053333">
    <property type="entry name" value="Cytochrome_b6-f_sub7"/>
</dbReference>
<evidence type="ECO:0000256" key="6">
    <source>
        <dbReference type="ARBA" id="ARBA00022989"/>
    </source>
</evidence>
<evidence type="ECO:0000256" key="4">
    <source>
        <dbReference type="ARBA" id="ARBA00022692"/>
    </source>
</evidence>
<dbReference type="Pfam" id="PF08041">
    <property type="entry name" value="PetM"/>
    <property type="match status" value="1"/>
</dbReference>
<dbReference type="InterPro" id="IPR015300">
    <property type="entry name" value="DNA-bd_pseudobarrel_sf"/>
</dbReference>
<evidence type="ECO:0000256" key="10">
    <source>
        <dbReference type="ARBA" id="ARBA00023163"/>
    </source>
</evidence>
<dbReference type="GO" id="GO:0009512">
    <property type="term" value="C:cytochrome b6f complex"/>
    <property type="evidence" value="ECO:0007669"/>
    <property type="project" value="InterPro"/>
</dbReference>
<organism evidence="15 16">
    <name type="scientific">Corchorus capsularis</name>
    <name type="common">Jute</name>
    <dbReference type="NCBI Taxonomy" id="210143"/>
    <lineage>
        <taxon>Eukaryota</taxon>
        <taxon>Viridiplantae</taxon>
        <taxon>Streptophyta</taxon>
        <taxon>Embryophyta</taxon>
        <taxon>Tracheophyta</taxon>
        <taxon>Spermatophyta</taxon>
        <taxon>Magnoliopsida</taxon>
        <taxon>eudicotyledons</taxon>
        <taxon>Gunneridae</taxon>
        <taxon>Pentapetalae</taxon>
        <taxon>rosids</taxon>
        <taxon>malvids</taxon>
        <taxon>Malvales</taxon>
        <taxon>Malvaceae</taxon>
        <taxon>Grewioideae</taxon>
        <taxon>Apeibeae</taxon>
        <taxon>Corchorus</taxon>
    </lineage>
</organism>
<dbReference type="PROSITE" id="PS50863">
    <property type="entry name" value="B3"/>
    <property type="match status" value="1"/>
</dbReference>
<evidence type="ECO:0000256" key="13">
    <source>
        <dbReference type="SAM" id="Phobius"/>
    </source>
</evidence>
<dbReference type="PANTHER" id="PTHR34951:SF1">
    <property type="entry name" value="B6F COMPLEX SUBUNIT, PUTATIVE, EXPRESSED-RELATED"/>
    <property type="match status" value="1"/>
</dbReference>
<keyword evidence="7" id="KW-0805">Transcription regulation</keyword>
<dbReference type="AlphaFoldDB" id="A0A1R3HXY5"/>
<keyword evidence="9 13" id="KW-0472">Membrane</keyword>
<dbReference type="EMBL" id="AWWV01011039">
    <property type="protein sequence ID" value="OMO75233.1"/>
    <property type="molecule type" value="Genomic_DNA"/>
</dbReference>
<dbReference type="InterPro" id="IPR012595">
    <property type="entry name" value="PetM_cyt_b6/f_cplx_su7"/>
</dbReference>
<evidence type="ECO:0000256" key="9">
    <source>
        <dbReference type="ARBA" id="ARBA00023136"/>
    </source>
</evidence>
<dbReference type="SUPFAM" id="SSF103441">
    <property type="entry name" value="PetM subunit of the cytochrome b6f complex"/>
    <property type="match status" value="1"/>
</dbReference>
<evidence type="ECO:0000313" key="15">
    <source>
        <dbReference type="EMBL" id="OMO75233.1"/>
    </source>
</evidence>
<keyword evidence="3" id="KW-0813">Transport</keyword>
<keyword evidence="16" id="KW-1185">Reference proteome</keyword>
<feature type="region of interest" description="Disordered" evidence="12">
    <location>
        <begin position="89"/>
        <end position="119"/>
    </location>
</feature>
<gene>
    <name evidence="15" type="ORF">CCACVL1_16266</name>
</gene>
<feature type="transmembrane region" description="Helical" evidence="13">
    <location>
        <begin position="322"/>
        <end position="344"/>
    </location>
</feature>
<feature type="domain" description="TF-B3" evidence="14">
    <location>
        <begin position="1"/>
        <end position="68"/>
    </location>
</feature>
<keyword evidence="11" id="KW-0539">Nucleus</keyword>
<comment type="caution">
    <text evidence="15">The sequence shown here is derived from an EMBL/GenBank/DDBJ whole genome shotgun (WGS) entry which is preliminary data.</text>
</comment>
<dbReference type="CDD" id="cd10017">
    <property type="entry name" value="B3_DNA"/>
    <property type="match status" value="1"/>
</dbReference>
<keyword evidence="6 13" id="KW-1133">Transmembrane helix</keyword>
<evidence type="ECO:0000256" key="11">
    <source>
        <dbReference type="ARBA" id="ARBA00023242"/>
    </source>
</evidence>
<keyword evidence="8" id="KW-0238">DNA-binding</keyword>
<dbReference type="GO" id="GO:0005634">
    <property type="term" value="C:nucleus"/>
    <property type="evidence" value="ECO:0007669"/>
    <property type="project" value="UniProtKB-SubCell"/>
</dbReference>
<dbReference type="STRING" id="210143.A0A1R3HXY5"/>
<keyword evidence="5" id="KW-0249">Electron transport</keyword>
<evidence type="ECO:0000256" key="7">
    <source>
        <dbReference type="ARBA" id="ARBA00023015"/>
    </source>
</evidence>
<dbReference type="Proteomes" id="UP000188268">
    <property type="component" value="Unassembled WGS sequence"/>
</dbReference>
<keyword evidence="4 13" id="KW-0812">Transmembrane</keyword>
<accession>A0A1R3HXY5</accession>
<evidence type="ECO:0000313" key="16">
    <source>
        <dbReference type="Proteomes" id="UP000188268"/>
    </source>
</evidence>
<evidence type="ECO:0000256" key="8">
    <source>
        <dbReference type="ARBA" id="ARBA00023125"/>
    </source>
</evidence>
<dbReference type="GO" id="GO:0003677">
    <property type="term" value="F:DNA binding"/>
    <property type="evidence" value="ECO:0007669"/>
    <property type="project" value="UniProtKB-KW"/>
</dbReference>
<keyword evidence="10" id="KW-0804">Transcription</keyword>
<name>A0A1R3HXY5_COCAP</name>